<proteinExistence type="inferred from homology"/>
<evidence type="ECO:0000256" key="4">
    <source>
        <dbReference type="ARBA" id="ARBA00022448"/>
    </source>
</evidence>
<evidence type="ECO:0000256" key="9">
    <source>
        <dbReference type="ARBA" id="ARBA00023136"/>
    </source>
</evidence>
<dbReference type="PANTHER" id="PTHR13038:SF10">
    <property type="entry name" value="AUTOPHAGY-RELATED PROTEIN 9"/>
    <property type="match status" value="1"/>
</dbReference>
<protein>
    <recommendedName>
        <fullName evidence="3 10">Autophagy-related protein 9</fullName>
    </recommendedName>
</protein>
<feature type="transmembrane region" description="Helical" evidence="10">
    <location>
        <begin position="421"/>
        <end position="441"/>
    </location>
</feature>
<dbReference type="EMBL" id="BAAFRS010000155">
    <property type="protein sequence ID" value="GAB1223597.1"/>
    <property type="molecule type" value="Genomic_DNA"/>
</dbReference>
<dbReference type="PANTHER" id="PTHR13038">
    <property type="entry name" value="APG9 AUTOPHAGY 9"/>
    <property type="match status" value="1"/>
</dbReference>
<dbReference type="InterPro" id="IPR007241">
    <property type="entry name" value="Autophagy-rel_prot_9"/>
</dbReference>
<reference evidence="11 13" key="1">
    <citation type="journal article" date="2019" name="PLoS Negl. Trop. Dis.">
        <title>Whole genome sequencing of Entamoeba nuttalli reveals mammalian host-related molecular signatures and a novel octapeptide-repeat surface protein.</title>
        <authorList>
            <person name="Tanaka M."/>
            <person name="Makiuchi T."/>
            <person name="Komiyama T."/>
            <person name="Shiina T."/>
            <person name="Osaki K."/>
            <person name="Tachibana H."/>
        </authorList>
    </citation>
    <scope>NUCLEOTIDE SEQUENCE [LARGE SCALE GENOMIC DNA]</scope>
    <source>
        <strain evidence="11 13">P19-061405</strain>
    </source>
</reference>
<feature type="transmembrane region" description="Helical" evidence="10">
    <location>
        <begin position="398"/>
        <end position="415"/>
    </location>
</feature>
<keyword evidence="9 10" id="KW-0472">Membrane</keyword>
<evidence type="ECO:0000256" key="8">
    <source>
        <dbReference type="ARBA" id="ARBA00023055"/>
    </source>
</evidence>
<keyword evidence="5 10" id="KW-0812">Transmembrane</keyword>
<keyword evidence="7 10" id="KW-0072">Autophagy</keyword>
<evidence type="ECO:0000256" key="3">
    <source>
        <dbReference type="ARBA" id="ARBA00018074"/>
    </source>
</evidence>
<keyword evidence="6 10" id="KW-1133">Transmembrane helix</keyword>
<comment type="similarity">
    <text evidence="2 10">Belongs to the ATG9 family.</text>
</comment>
<keyword evidence="8 10" id="KW-0445">Lipid transport</keyword>
<reference evidence="11" key="2">
    <citation type="submission" date="2024-08" db="EMBL/GenBank/DDBJ databases">
        <title>Draft genome assembly of Entamoeba nuttalli using a combination of long-read and short-read sequencing data.</title>
        <authorList>
            <person name="Tanaka M."/>
            <person name="Tachibana H."/>
        </authorList>
    </citation>
    <scope>NUCLEOTIDE SEQUENCE</scope>
    <source>
        <strain evidence="11">P19-061405</strain>
    </source>
</reference>
<dbReference type="Proteomes" id="UP001628156">
    <property type="component" value="Unassembled WGS sequence"/>
</dbReference>
<dbReference type="Pfam" id="PF04109">
    <property type="entry name" value="ATG9"/>
    <property type="match status" value="1"/>
</dbReference>
<evidence type="ECO:0000256" key="7">
    <source>
        <dbReference type="ARBA" id="ARBA00023006"/>
    </source>
</evidence>
<evidence type="ECO:0000256" key="10">
    <source>
        <dbReference type="RuleBase" id="RU364027"/>
    </source>
</evidence>
<dbReference type="EMBL" id="BAAFRS010000354">
    <property type="protein sequence ID" value="GAB1227747.1"/>
    <property type="molecule type" value="Genomic_DNA"/>
</dbReference>
<evidence type="ECO:0000313" key="12">
    <source>
        <dbReference type="EMBL" id="GAB1227747.1"/>
    </source>
</evidence>
<comment type="caution">
    <text evidence="11">The sequence shown here is derived from an EMBL/GenBank/DDBJ whole genome shotgun (WGS) entry which is preliminary data.</text>
</comment>
<feature type="transmembrane region" description="Helical" evidence="10">
    <location>
        <begin position="105"/>
        <end position="123"/>
    </location>
</feature>
<accession>A0ABQ0DL88</accession>
<comment type="subcellular location">
    <subcellularLocation>
        <location evidence="1 10">Preautophagosomal structure membrane</location>
        <topology evidence="1 10">Multi-pass membrane protein</topology>
    </subcellularLocation>
</comment>
<comment type="caution">
    <text evidence="10">Lacks conserved residue(s) required for the propagation of feature annotation.</text>
</comment>
<feature type="transmembrane region" description="Helical" evidence="10">
    <location>
        <begin position="46"/>
        <end position="70"/>
    </location>
</feature>
<organism evidence="11 13">
    <name type="scientific">Entamoeba nuttalli</name>
    <dbReference type="NCBI Taxonomy" id="412467"/>
    <lineage>
        <taxon>Eukaryota</taxon>
        <taxon>Amoebozoa</taxon>
        <taxon>Evosea</taxon>
        <taxon>Archamoebae</taxon>
        <taxon>Mastigamoebida</taxon>
        <taxon>Entamoebidae</taxon>
        <taxon>Entamoeba</taxon>
    </lineage>
</organism>
<keyword evidence="13" id="KW-1185">Reference proteome</keyword>
<evidence type="ECO:0000256" key="1">
    <source>
        <dbReference type="ARBA" id="ARBA00004511"/>
    </source>
</evidence>
<evidence type="ECO:0000313" key="13">
    <source>
        <dbReference type="Proteomes" id="UP001628156"/>
    </source>
</evidence>
<evidence type="ECO:0000256" key="2">
    <source>
        <dbReference type="ARBA" id="ARBA00006185"/>
    </source>
</evidence>
<evidence type="ECO:0000256" key="6">
    <source>
        <dbReference type="ARBA" id="ARBA00022989"/>
    </source>
</evidence>
<name>A0ABQ0DL88_9EUKA</name>
<comment type="function">
    <text evidence="10">Phospholipid scramblase involved in autophagy. Cycles between the preautophagosomal structure/phagophore assembly site (PAS) and the cytoplasmic vesicle pool and supplies membrane for the growing autophagosome. Lipid scramblase activity plays a key role in preautophagosomal structure/phagophore assembly by distributing the phospholipids that arrive through ATG2 from the cytoplasmic to the luminal leaflet of the bilayer, thereby driving autophagosomal membrane expansion.</text>
</comment>
<evidence type="ECO:0000256" key="5">
    <source>
        <dbReference type="ARBA" id="ARBA00022692"/>
    </source>
</evidence>
<gene>
    <name evidence="11" type="ORF">ENUP19_0155G0009</name>
    <name evidence="12" type="ORF">ENUP19_0354G0004</name>
</gene>
<evidence type="ECO:0000313" key="11">
    <source>
        <dbReference type="EMBL" id="GAB1223597.1"/>
    </source>
</evidence>
<sequence length="533" mass="62472">MSGEDLTQPNYNLIDNKEDQIESINCPEPSFPWFYKLWRVQGYYNLLILKCYPIIQVFVIAFLGIFLIYLDYSTFIGFPLKPITTNDGTLPSFFDFFVTSSLRNVLVSIVGIFVIISLIYYGYKLYKIMNDENLLNANKFFNDRKVLSVGGDWNKVKRMLRYSQNTEAELDPEGFTTSTIIMTSGYFDGDVEIENDSESSESINEIKGVKHEEGEVKIEGLEESPKKSKQKEENLFIKRCTLSNDLMSKLITQRENELRKGSRYLYKIIKDIYFPNKEIDFYKSLIQEEHKFHTLNENQWKERIKNKVNEYKRWYIQPIVLIKLLYNLIVLCLKYFGILLSPSLLLKKQWTYYSHYLLRQTHELGHETEVRMKSAEDVIEGIISLTPIDQFNRAIMRNLRAVFMLVFVVFFTLNIRSEFQLFGISSAVICNILLTIVVLCYDSSQKEIQSQTYDSARDALTECFPQLKNIVRENSKQKDVINYIKKNMYKELYQCLIDEIIAPLKVYKILKQCGTNSDVSEILQNVIKPVIEE</sequence>
<keyword evidence="4 10" id="KW-0813">Transport</keyword>